<name>A0ABP0RXK7_9DINO</name>
<comment type="caution">
    <text evidence="2">The sequence shown here is derived from an EMBL/GenBank/DDBJ whole genome shotgun (WGS) entry which is preliminary data.</text>
</comment>
<accession>A0ABP0RXK7</accession>
<gene>
    <name evidence="2" type="ORF">SCF082_LOCUS48627</name>
</gene>
<protein>
    <submittedName>
        <fullName evidence="2">Uncharacterized protein</fullName>
    </submittedName>
</protein>
<proteinExistence type="predicted"/>
<feature type="region of interest" description="Disordered" evidence="1">
    <location>
        <begin position="751"/>
        <end position="777"/>
    </location>
</feature>
<evidence type="ECO:0000313" key="3">
    <source>
        <dbReference type="Proteomes" id="UP001642464"/>
    </source>
</evidence>
<feature type="compositionally biased region" description="Low complexity" evidence="1">
    <location>
        <begin position="762"/>
        <end position="771"/>
    </location>
</feature>
<keyword evidence="3" id="KW-1185">Reference proteome</keyword>
<dbReference type="EMBL" id="CAXAMM010042325">
    <property type="protein sequence ID" value="CAK9104155.1"/>
    <property type="molecule type" value="Genomic_DNA"/>
</dbReference>
<evidence type="ECO:0000313" key="2">
    <source>
        <dbReference type="EMBL" id="CAK9104155.1"/>
    </source>
</evidence>
<reference evidence="2 3" key="1">
    <citation type="submission" date="2024-02" db="EMBL/GenBank/DDBJ databases">
        <authorList>
            <person name="Chen Y."/>
            <person name="Shah S."/>
            <person name="Dougan E. K."/>
            <person name="Thang M."/>
            <person name="Chan C."/>
        </authorList>
    </citation>
    <scope>NUCLEOTIDE SEQUENCE [LARGE SCALE GENOMIC DNA]</scope>
</reference>
<evidence type="ECO:0000256" key="1">
    <source>
        <dbReference type="SAM" id="MobiDB-lite"/>
    </source>
</evidence>
<dbReference type="Proteomes" id="UP001642464">
    <property type="component" value="Unassembled WGS sequence"/>
</dbReference>
<sequence>FWLCDRQSVHQVKGWTRSSVVATILLAASELDLTDAAAQEQVKPLVKILDRAWLLPCHMAFGMTASERSFRNLTLSYRGSERQPPNVLQLALRFSRVMELDEGSHPPGTSTEERLMAVVHQFHDSEGLSQRHRMDEDKLRSVYNLIAGSSNEAREVMRAHLDRFKWKEAALNTEQLRSNRWMIGASPKASACPAELRRCLTVTPQSQVMHLKLIINIFVEGGRRLRPSARSRLRMSSDVFDAHADYACIYSALLVEARQLASFTPEKEAQIMKAFYQRDYKSDVEAIVASKLATWKIQHFGLWADVVETPTGPPPCVATAAELVDLEDQAQAARYREVRAKMAQDCAAMTLYNSQMEENKRRAHVVHVMHQKGQHEVGAELCQTFMTKGCRVSLLMEKCFADPCADTVFRNLAAAKKVSVSDLETVIWIDCTKMGVISQSEVNLIGDVCDKMLFKNPSRSVLVLIPPLLVGADSGGSLRKDIRRLEDKLIANKIELRPFTLNLSLDDLHKNRELPSAYICYLGVPDSTLPLKGTAHRSVRGAPEIEHQVNLFCGSMLWQRQSLPTPFPGALSEKEFVVPGESLLSNDTRRNLTDLQETSQWIGGGRVPTAILTALFSGVKAPQGAVILHPTAYDGCLELAGMKLGHAILSSSLIEANYKCTNEIVKSHLLQAWKSNQAPMDKYMPRYKKDPSPEDLPQGASKPTLKICQVAEDSNKLILPKDIRHQFLSCPIWGQEWREVLTNFDKSWGAPLADTPSPSKPSPMKTETPSPIKQEGDAEYDWKSAFPGEPDMFEKLKEKVGGAENFTEVAGPTSTTTFIIAPGPSLYVHAKEPVKLPCNPLPFITHGGGTWLVGQKATKFEANNQGKAIPCSFTDDSAPVVLEDSVHGALVFSNVFKCVQMYCEMFVLCDSGQDDGSDTNPMVLCAALQAVEKSGMIDFSLAGHTCCRPPEVQQGRCDDRFDVAPTDEKLLWKANAVPAKSLKASNLASHFSYQQLKASPLVLVWRLRKYVTEKTVGAAKPLWYLPGDLGMIQGGVQRVI</sequence>
<feature type="non-terminal residue" evidence="2">
    <location>
        <position position="1"/>
    </location>
</feature>
<organism evidence="2 3">
    <name type="scientific">Durusdinium trenchii</name>
    <dbReference type="NCBI Taxonomy" id="1381693"/>
    <lineage>
        <taxon>Eukaryota</taxon>
        <taxon>Sar</taxon>
        <taxon>Alveolata</taxon>
        <taxon>Dinophyceae</taxon>
        <taxon>Suessiales</taxon>
        <taxon>Symbiodiniaceae</taxon>
        <taxon>Durusdinium</taxon>
    </lineage>
</organism>